<proteinExistence type="predicted"/>
<dbReference type="AlphaFoldDB" id="A0A0F9CWM4"/>
<reference evidence="1" key="1">
    <citation type="journal article" date="2015" name="Nature">
        <title>Complex archaea that bridge the gap between prokaryotes and eukaryotes.</title>
        <authorList>
            <person name="Spang A."/>
            <person name="Saw J.H."/>
            <person name="Jorgensen S.L."/>
            <person name="Zaremba-Niedzwiedzka K."/>
            <person name="Martijn J."/>
            <person name="Lind A.E."/>
            <person name="van Eijk R."/>
            <person name="Schleper C."/>
            <person name="Guy L."/>
            <person name="Ettema T.J."/>
        </authorList>
    </citation>
    <scope>NUCLEOTIDE SEQUENCE</scope>
</reference>
<comment type="caution">
    <text evidence="1">The sequence shown here is derived from an EMBL/GenBank/DDBJ whole genome shotgun (WGS) entry which is preliminary data.</text>
</comment>
<protein>
    <submittedName>
        <fullName evidence="1">Uncharacterized protein</fullName>
    </submittedName>
</protein>
<accession>A0A0F9CWM4</accession>
<sequence length="478" mass="51874">VWSVNASVTIAVDTDARKGTNSIKNTIAAGFTTGVASYENFSSVDLTSYTYLRYYIKSDVATTAGGLVIRLSEQNAGGTGATYASYNVPALVAGVWKEVSVALASPDADNGGTYPDDLNAVLSVSLVVGTDIGAQVVNIDDVMCNIITTGDEDDSFTSEVINDLYVYSNNIAPLMYWDQSTATTTILYAGCTLATKCLRRFGERLCMYNVTDTNATPQRVQWTIVGGISTTPLASDWTGTGSGNTDLEGVMGTDHIMTAEKLGNYMIIYGERTIASQEYVGVVSDPFAFYIRVTNRGVVAPNAVVNLGNEHIFLGWEDVYSYKGGREATAIGDNIRDELFAIVDPQYINRSFVVYDAVKDEVRVYIPTSGNEVPNVYFSYNRRWKSWSRGTRSYTGFGGYTFSTADTWASAGASATATWNEQDVRWDSIVLQSLAPARLFGDSSGVVTYEDATELDLAGTAIDGWFETKDFVTGEGYR</sequence>
<name>A0A0F9CWM4_9ZZZZ</name>
<feature type="non-terminal residue" evidence="1">
    <location>
        <position position="1"/>
    </location>
</feature>
<organism evidence="1">
    <name type="scientific">marine sediment metagenome</name>
    <dbReference type="NCBI Taxonomy" id="412755"/>
    <lineage>
        <taxon>unclassified sequences</taxon>
        <taxon>metagenomes</taxon>
        <taxon>ecological metagenomes</taxon>
    </lineage>
</organism>
<dbReference type="EMBL" id="LAZR01042207">
    <property type="protein sequence ID" value="KKL10081.1"/>
    <property type="molecule type" value="Genomic_DNA"/>
</dbReference>
<gene>
    <name evidence="1" type="ORF">LCGC14_2559410</name>
</gene>
<evidence type="ECO:0000313" key="1">
    <source>
        <dbReference type="EMBL" id="KKL10081.1"/>
    </source>
</evidence>
<feature type="non-terminal residue" evidence="1">
    <location>
        <position position="478"/>
    </location>
</feature>